<dbReference type="Gene3D" id="2.40.160.10">
    <property type="entry name" value="Porin"/>
    <property type="match status" value="1"/>
</dbReference>
<keyword evidence="4" id="KW-1185">Reference proteome</keyword>
<dbReference type="RefSeq" id="WP_108436717.1">
    <property type="nucleotide sequence ID" value="NZ_CP028918.1"/>
</dbReference>
<reference evidence="3 4" key="1">
    <citation type="submission" date="2018-04" db="EMBL/GenBank/DDBJ databases">
        <title>Genome sequencing of Gemmobacter.</title>
        <authorList>
            <person name="Yi H."/>
            <person name="Baek M.-G."/>
        </authorList>
    </citation>
    <scope>NUCLEOTIDE SEQUENCE [LARGE SCALE GENOMIC DNA]</scope>
    <source>
        <strain evidence="3 4">HYN0069</strain>
    </source>
</reference>
<dbReference type="SUPFAM" id="SSF56935">
    <property type="entry name" value="Porins"/>
    <property type="match status" value="1"/>
</dbReference>
<dbReference type="InterPro" id="IPR033900">
    <property type="entry name" value="Gram_neg_porin_domain"/>
</dbReference>
<feature type="domain" description="Porin" evidence="2">
    <location>
        <begin position="7"/>
        <end position="283"/>
    </location>
</feature>
<dbReference type="AlphaFoldDB" id="A0A2S0UQ24"/>
<organism evidence="3 4">
    <name type="scientific">Paragemmobacter aquarius</name>
    <dbReference type="NCBI Taxonomy" id="2169400"/>
    <lineage>
        <taxon>Bacteria</taxon>
        <taxon>Pseudomonadati</taxon>
        <taxon>Pseudomonadota</taxon>
        <taxon>Alphaproteobacteria</taxon>
        <taxon>Rhodobacterales</taxon>
        <taxon>Paracoccaceae</taxon>
        <taxon>Paragemmobacter</taxon>
    </lineage>
</organism>
<accession>A0A2S0UQ24</accession>
<proteinExistence type="predicted"/>
<evidence type="ECO:0000313" key="4">
    <source>
        <dbReference type="Proteomes" id="UP000244496"/>
    </source>
</evidence>
<feature type="signal peptide" evidence="1">
    <location>
        <begin position="1"/>
        <end position="20"/>
    </location>
</feature>
<dbReference type="GO" id="GO:0015288">
    <property type="term" value="F:porin activity"/>
    <property type="evidence" value="ECO:0007669"/>
    <property type="project" value="InterPro"/>
</dbReference>
<evidence type="ECO:0000259" key="2">
    <source>
        <dbReference type="Pfam" id="PF13609"/>
    </source>
</evidence>
<dbReference type="OrthoDB" id="7326315at2"/>
<gene>
    <name evidence="3" type="ORF">HYN69_16565</name>
</gene>
<dbReference type="EMBL" id="CP028918">
    <property type="protein sequence ID" value="AWB49901.1"/>
    <property type="molecule type" value="Genomic_DNA"/>
</dbReference>
<protein>
    <submittedName>
        <fullName evidence="3">Porin</fullName>
    </submittedName>
</protein>
<evidence type="ECO:0000313" key="3">
    <source>
        <dbReference type="EMBL" id="AWB49901.1"/>
    </source>
</evidence>
<evidence type="ECO:0000256" key="1">
    <source>
        <dbReference type="SAM" id="SignalP"/>
    </source>
</evidence>
<dbReference type="KEGG" id="geh:HYN69_16565"/>
<keyword evidence="1" id="KW-0732">Signal</keyword>
<name>A0A2S0UQ24_9RHOB</name>
<dbReference type="Proteomes" id="UP000244496">
    <property type="component" value="Chromosome"/>
</dbReference>
<sequence length="300" mass="29936">MKKILLATTILVGTAGFAAAEVTLSGDARMGVTNNTDSGDTEFSSRARVKFTMSGETDGGLSFGASFRAHEAGDANGNTEMSSGSVFMSGAFGTITMGNVAGAAEAAVGDLSGVGYTGLGDFSDTVFLTGDGAEGEPIVQYAYTAGDLSVYVSTSDGAQVENYALGVGYKMGDYNFGLGYESSSNAFGAPDGATHLVASVGGTFGAISAKAVYGKADVSGLDADQYGLSATYTADALAVTGFYKVVDTSALPGPFGKTTATGIGASYDLGGGAAVKGGVVNVDFGPVDDSVYDLGVTFSF</sequence>
<dbReference type="InterPro" id="IPR023614">
    <property type="entry name" value="Porin_dom_sf"/>
</dbReference>
<feature type="chain" id="PRO_5015454040" evidence="1">
    <location>
        <begin position="21"/>
        <end position="300"/>
    </location>
</feature>
<dbReference type="GO" id="GO:0016020">
    <property type="term" value="C:membrane"/>
    <property type="evidence" value="ECO:0007669"/>
    <property type="project" value="InterPro"/>
</dbReference>
<dbReference type="Pfam" id="PF13609">
    <property type="entry name" value="Porin_4"/>
    <property type="match status" value="1"/>
</dbReference>